<proteinExistence type="predicted"/>
<reference evidence="2" key="1">
    <citation type="submission" date="2022-07" db="EMBL/GenBank/DDBJ databases">
        <title>Draft genome sequence of Zalerion maritima ATCC 34329, a (micro)plastics degrading marine fungus.</title>
        <authorList>
            <person name="Paco A."/>
            <person name="Goncalves M.F.M."/>
            <person name="Rocha-Santos T.A.P."/>
            <person name="Alves A."/>
        </authorList>
    </citation>
    <scope>NUCLEOTIDE SEQUENCE</scope>
    <source>
        <strain evidence="2">ATCC 34329</strain>
    </source>
</reference>
<organism evidence="2 3">
    <name type="scientific">Zalerion maritima</name>
    <dbReference type="NCBI Taxonomy" id="339359"/>
    <lineage>
        <taxon>Eukaryota</taxon>
        <taxon>Fungi</taxon>
        <taxon>Dikarya</taxon>
        <taxon>Ascomycota</taxon>
        <taxon>Pezizomycotina</taxon>
        <taxon>Sordariomycetes</taxon>
        <taxon>Lulworthiomycetidae</taxon>
        <taxon>Lulworthiales</taxon>
        <taxon>Lulworthiaceae</taxon>
        <taxon>Zalerion</taxon>
    </lineage>
</organism>
<dbReference type="EMBL" id="JAKWBI020000163">
    <property type="protein sequence ID" value="KAJ2900993.1"/>
    <property type="molecule type" value="Genomic_DNA"/>
</dbReference>
<feature type="region of interest" description="Disordered" evidence="1">
    <location>
        <begin position="202"/>
        <end position="246"/>
    </location>
</feature>
<evidence type="ECO:0000313" key="2">
    <source>
        <dbReference type="EMBL" id="KAJ2900993.1"/>
    </source>
</evidence>
<evidence type="ECO:0000313" key="3">
    <source>
        <dbReference type="Proteomes" id="UP001201980"/>
    </source>
</evidence>
<evidence type="ECO:0000256" key="1">
    <source>
        <dbReference type="SAM" id="MobiDB-lite"/>
    </source>
</evidence>
<accession>A0AAD5RQQ2</accession>
<feature type="compositionally biased region" description="Basic and acidic residues" evidence="1">
    <location>
        <begin position="202"/>
        <end position="214"/>
    </location>
</feature>
<sequence length="246" mass="27222">MPSERSGITETCLGSDVVSSARSAKVKEVDTDTGASRGETGGRPRGGSSNTSVGVGVGAAFKRQFDLTSFPDPETRPSVPPLPSDVRMSRWSENDETLANYGTIGLLKAKHSFKKLGRYVKKIWGGRNHSSDIKAQVPSRPPRPDSLHCSDIQSSQGFSTQQRRQDMGKSAKLTLHRDWLDHRSSPHSGGLGNALVKKAFEEFSKSRDQRDQARRHARKQRRCSMLRRLQLRQDQNQNKGGATKKP</sequence>
<feature type="region of interest" description="Disordered" evidence="1">
    <location>
        <begin position="130"/>
        <end position="170"/>
    </location>
</feature>
<feature type="compositionally biased region" description="Polar residues" evidence="1">
    <location>
        <begin position="151"/>
        <end position="162"/>
    </location>
</feature>
<feature type="compositionally biased region" description="Basic residues" evidence="1">
    <location>
        <begin position="215"/>
        <end position="225"/>
    </location>
</feature>
<protein>
    <submittedName>
        <fullName evidence="2">Uncharacterized protein</fullName>
    </submittedName>
</protein>
<name>A0AAD5RQQ2_9PEZI</name>
<feature type="region of interest" description="Disordered" evidence="1">
    <location>
        <begin position="1"/>
        <end position="87"/>
    </location>
</feature>
<feature type="compositionally biased region" description="Low complexity" evidence="1">
    <location>
        <begin position="226"/>
        <end position="235"/>
    </location>
</feature>
<dbReference type="AlphaFoldDB" id="A0AAD5RQQ2"/>
<gene>
    <name evidence="2" type="ORF">MKZ38_002177</name>
</gene>
<comment type="caution">
    <text evidence="2">The sequence shown here is derived from an EMBL/GenBank/DDBJ whole genome shotgun (WGS) entry which is preliminary data.</text>
</comment>
<keyword evidence="3" id="KW-1185">Reference proteome</keyword>
<dbReference type="Proteomes" id="UP001201980">
    <property type="component" value="Unassembled WGS sequence"/>
</dbReference>